<reference evidence="3" key="1">
    <citation type="journal article" date="2019" name="Int. J. Syst. Evol. Microbiol.">
        <title>The Global Catalogue of Microorganisms (GCM) 10K type strain sequencing project: providing services to taxonomists for standard genome sequencing and annotation.</title>
        <authorList>
            <consortium name="The Broad Institute Genomics Platform"/>
            <consortium name="The Broad Institute Genome Sequencing Center for Infectious Disease"/>
            <person name="Wu L."/>
            <person name="Ma J."/>
        </authorList>
    </citation>
    <scope>NUCLEOTIDE SEQUENCE [LARGE SCALE GENOMIC DNA]</scope>
    <source>
        <strain evidence="3">CGMCC 1.15643</strain>
    </source>
</reference>
<dbReference type="RefSeq" id="WP_260349067.1">
    <property type="nucleotide sequence ID" value="NZ_JAOAOS010000007.1"/>
</dbReference>
<sequence>MNPVIRAQLKEFAKANSITADAQERQFEIYSIFSILAGLLGESIDAYDVHLSGDEFGVDGIAVIIQGEAVKNKHEAEEKLSAINNPSIEFIFFQSKTSTSYDYGDISKFFDAVSAFFDGELKGESPAIDDLMGAMEAIYERGVGKRNPKLSCYYITTGNYEKPARIEKLRNSFKSDLDEKNIFDNGNISVEFVGARELQQWYRAATSAVEVEIDFPRNVVMPTNSHVDEAYVGYIDARNLLKLCSLKDQNGSVIGVNKAVFFDNIRDYDAKSKINAGIKSGVRSGGGAEFVFRNNGITVVSKNIDRTGDKFRLEDFQIVNGCQTSNVIFDLVYGDDSGCQNGDISLAESIQVPFRLIGSKNDDFVSSIIVGTNRQNPVRDDQFWALRPFMKSFEEYCRGLDKEEAIYFERRDNQYRNQDVERTRVMQPSVLMKAVAACLLFQPQRAARDYRGILSEYENSIFLDDHDVRIYHAVAYLYYRLEFLWRNQRISNEYKTFRYYILSGIGLRISGNNNILSMKKAKIASIAESIIALCNDEDALKSAVEHIVSVVEARLSEMNVVTQERIRDTIRSESFSGMFRDRLMASEIA</sequence>
<accession>A0ABW0F845</accession>
<protein>
    <submittedName>
        <fullName evidence="2">AIPR family protein</fullName>
    </submittedName>
</protein>
<evidence type="ECO:0000259" key="1">
    <source>
        <dbReference type="Pfam" id="PF10592"/>
    </source>
</evidence>
<dbReference type="EMBL" id="JBHSLI010000006">
    <property type="protein sequence ID" value="MFC5294595.1"/>
    <property type="molecule type" value="Genomic_DNA"/>
</dbReference>
<organism evidence="2 3">
    <name type="scientific">Bosea minatitlanensis</name>
    <dbReference type="NCBI Taxonomy" id="128782"/>
    <lineage>
        <taxon>Bacteria</taxon>
        <taxon>Pseudomonadati</taxon>
        <taxon>Pseudomonadota</taxon>
        <taxon>Alphaproteobacteria</taxon>
        <taxon>Hyphomicrobiales</taxon>
        <taxon>Boseaceae</taxon>
        <taxon>Bosea</taxon>
    </lineage>
</organism>
<keyword evidence="3" id="KW-1185">Reference proteome</keyword>
<dbReference type="Proteomes" id="UP001595976">
    <property type="component" value="Unassembled WGS sequence"/>
</dbReference>
<evidence type="ECO:0000313" key="3">
    <source>
        <dbReference type="Proteomes" id="UP001595976"/>
    </source>
</evidence>
<name>A0ABW0F845_9HYPH</name>
<dbReference type="InterPro" id="IPR018891">
    <property type="entry name" value="AIPR_C"/>
</dbReference>
<comment type="caution">
    <text evidence="2">The sequence shown here is derived from an EMBL/GenBank/DDBJ whole genome shotgun (WGS) entry which is preliminary data.</text>
</comment>
<proteinExistence type="predicted"/>
<dbReference type="Pfam" id="PF10592">
    <property type="entry name" value="AIPR"/>
    <property type="match status" value="1"/>
</dbReference>
<feature type="domain" description="Abortive phage infection protein C-terminal" evidence="1">
    <location>
        <begin position="261"/>
        <end position="524"/>
    </location>
</feature>
<gene>
    <name evidence="2" type="ORF">ACFPK2_16520</name>
</gene>
<evidence type="ECO:0000313" key="2">
    <source>
        <dbReference type="EMBL" id="MFC5294595.1"/>
    </source>
</evidence>